<evidence type="ECO:0000313" key="3">
    <source>
        <dbReference type="EMBL" id="GAL68302.1"/>
    </source>
</evidence>
<dbReference type="AlphaFoldDB" id="A0A090WLF2"/>
<organism evidence="3 4">
    <name type="scientific">Jejuia pallidilutea</name>
    <dbReference type="NCBI Taxonomy" id="504487"/>
    <lineage>
        <taxon>Bacteria</taxon>
        <taxon>Pseudomonadati</taxon>
        <taxon>Bacteroidota</taxon>
        <taxon>Flavobacteriia</taxon>
        <taxon>Flavobacteriales</taxon>
        <taxon>Flavobacteriaceae</taxon>
        <taxon>Jejuia</taxon>
    </lineage>
</organism>
<sequence length="200" mass="22234">MYYDAPKFLAQDYAAAFYTLSNSDNTKYAIQGKSINSINDSEIIKLGLSTNIEAATIYKISIAQLEGDFLSNNTIYLKDKLTNTIHNLSNGDYSFTSEVGEFNERFEIAFNAASLSNDAFALNNNAVKIVQLDNNNVKFTTETSTFKSITVFDLLGRALQTFNGDSNNETYNLSTLKNSVYIANIELQNGATLSKKFIKK</sequence>
<keyword evidence="1" id="KW-0732">Signal</keyword>
<evidence type="ECO:0000256" key="1">
    <source>
        <dbReference type="ARBA" id="ARBA00022729"/>
    </source>
</evidence>
<reference evidence="3 4" key="1">
    <citation type="journal article" date="2014" name="Genome Announc.">
        <title>Draft Genome Sequence of Marine Flavobacterium Jejuia pallidilutea Strain 11shimoA1 and Pigmentation Mutants.</title>
        <authorList>
            <person name="Takatani N."/>
            <person name="Nakanishi M."/>
            <person name="Meirelles P."/>
            <person name="Mino S."/>
            <person name="Suda W."/>
            <person name="Oshima K."/>
            <person name="Hattori M."/>
            <person name="Ohkuma M."/>
            <person name="Hosokawa M."/>
            <person name="Miyashita K."/>
            <person name="Thompson F.L."/>
            <person name="Niwa A."/>
            <person name="Sawabe T."/>
            <person name="Sawabe T."/>
        </authorList>
    </citation>
    <scope>NUCLEOTIDE SEQUENCE [LARGE SCALE GENOMIC DNA]</scope>
    <source>
        <strain evidence="3 4">JCM 19301</strain>
    </source>
</reference>
<protein>
    <recommendedName>
        <fullName evidence="2">Secretion system C-terminal sorting domain-containing protein</fullName>
    </recommendedName>
</protein>
<evidence type="ECO:0000313" key="4">
    <source>
        <dbReference type="Proteomes" id="UP000029641"/>
    </source>
</evidence>
<proteinExistence type="predicted"/>
<dbReference type="InterPro" id="IPR026444">
    <property type="entry name" value="Secre_tail"/>
</dbReference>
<dbReference type="NCBIfam" id="TIGR04183">
    <property type="entry name" value="Por_Secre_tail"/>
    <property type="match status" value="1"/>
</dbReference>
<feature type="domain" description="Secretion system C-terminal sorting" evidence="2">
    <location>
        <begin position="136"/>
        <end position="198"/>
    </location>
</feature>
<dbReference type="Pfam" id="PF18962">
    <property type="entry name" value="Por_Secre_tail"/>
    <property type="match status" value="1"/>
</dbReference>
<name>A0A090WLF2_9FLAO</name>
<dbReference type="EMBL" id="BBNR01000018">
    <property type="protein sequence ID" value="GAL68302.1"/>
    <property type="molecule type" value="Genomic_DNA"/>
</dbReference>
<accession>A0A090WLF2</accession>
<comment type="caution">
    <text evidence="3">The sequence shown here is derived from an EMBL/GenBank/DDBJ whole genome shotgun (WGS) entry which is preliminary data.</text>
</comment>
<dbReference type="Proteomes" id="UP000029641">
    <property type="component" value="Unassembled WGS sequence"/>
</dbReference>
<gene>
    <name evidence="3" type="ORF">JCM19301_242</name>
</gene>
<evidence type="ECO:0000259" key="2">
    <source>
        <dbReference type="Pfam" id="PF18962"/>
    </source>
</evidence>